<sequence length="209" mass="23926">MASYEMQESNLPNEEGKRILFPRMKLWGQTDLDEIARKISRATTFTPGDVKGLVQAFIEEMAGEMSDGKSVKIDGIGIFTPALGLRDGFERESGEKDGTRRNATSVCLKDIHFRVDKELLTQTARRCHLERSTWKFRKSSTRYTPEERLKLAQQFLETHPFLTVADYMQLTGLLRATASKELKRWREDPESGIGARGRGSHKVYVRREV</sequence>
<organism evidence="3 4">
    <name type="scientific">Candidatus Bacteroides merdigallinarum</name>
    <dbReference type="NCBI Taxonomy" id="2838473"/>
    <lineage>
        <taxon>Bacteria</taxon>
        <taxon>Pseudomonadati</taxon>
        <taxon>Bacteroidota</taxon>
        <taxon>Bacteroidia</taxon>
        <taxon>Bacteroidales</taxon>
        <taxon>Bacteroidaceae</taxon>
        <taxon>Bacteroides</taxon>
    </lineage>
</organism>
<name>A0A9D2J1I6_9BACE</name>
<keyword evidence="1 3" id="KW-0238">DNA-binding</keyword>
<dbReference type="InterPro" id="IPR010992">
    <property type="entry name" value="IHF-like_DNA-bd_dom_sf"/>
</dbReference>
<dbReference type="EMBL" id="DXBX01000017">
    <property type="protein sequence ID" value="HIZ32319.1"/>
    <property type="molecule type" value="Genomic_DNA"/>
</dbReference>
<feature type="domain" description="HU" evidence="2">
    <location>
        <begin position="2"/>
        <end position="131"/>
    </location>
</feature>
<reference evidence="3" key="1">
    <citation type="journal article" date="2021" name="PeerJ">
        <title>Extensive microbial diversity within the chicken gut microbiome revealed by metagenomics and culture.</title>
        <authorList>
            <person name="Gilroy R."/>
            <person name="Ravi A."/>
            <person name="Getino M."/>
            <person name="Pursley I."/>
            <person name="Horton D.L."/>
            <person name="Alikhan N.F."/>
            <person name="Baker D."/>
            <person name="Gharbi K."/>
            <person name="Hall N."/>
            <person name="Watson M."/>
            <person name="Adriaenssens E.M."/>
            <person name="Foster-Nyarko E."/>
            <person name="Jarju S."/>
            <person name="Secka A."/>
            <person name="Antonio M."/>
            <person name="Oren A."/>
            <person name="Chaudhuri R.R."/>
            <person name="La Ragione R."/>
            <person name="Hildebrand F."/>
            <person name="Pallen M.J."/>
        </authorList>
    </citation>
    <scope>NUCLEOTIDE SEQUENCE</scope>
    <source>
        <strain evidence="3">ChiHjej9B8-1298</strain>
    </source>
</reference>
<dbReference type="Proteomes" id="UP000824028">
    <property type="component" value="Unassembled WGS sequence"/>
</dbReference>
<comment type="caution">
    <text evidence="3">The sequence shown here is derived from an EMBL/GenBank/DDBJ whole genome shotgun (WGS) entry which is preliminary data.</text>
</comment>
<reference evidence="3" key="2">
    <citation type="submission" date="2021-04" db="EMBL/GenBank/DDBJ databases">
        <authorList>
            <person name="Gilroy R."/>
        </authorList>
    </citation>
    <scope>NUCLEOTIDE SEQUENCE</scope>
    <source>
        <strain evidence="3">ChiHjej9B8-1298</strain>
    </source>
</reference>
<evidence type="ECO:0000313" key="4">
    <source>
        <dbReference type="Proteomes" id="UP000824028"/>
    </source>
</evidence>
<dbReference type="Gene3D" id="4.10.520.10">
    <property type="entry name" value="IHF-like DNA-binding proteins"/>
    <property type="match status" value="1"/>
</dbReference>
<dbReference type="Pfam" id="PF18291">
    <property type="entry name" value="HU-HIG"/>
    <property type="match status" value="1"/>
</dbReference>
<dbReference type="SUPFAM" id="SSF47729">
    <property type="entry name" value="IHF-like DNA-binding proteins"/>
    <property type="match status" value="1"/>
</dbReference>
<dbReference type="NCBIfam" id="TIGR01201">
    <property type="entry name" value="HU_rel"/>
    <property type="match status" value="1"/>
</dbReference>
<dbReference type="AlphaFoldDB" id="A0A9D2J1I6"/>
<evidence type="ECO:0000259" key="2">
    <source>
        <dbReference type="Pfam" id="PF18291"/>
    </source>
</evidence>
<evidence type="ECO:0000256" key="1">
    <source>
        <dbReference type="ARBA" id="ARBA00023125"/>
    </source>
</evidence>
<evidence type="ECO:0000313" key="3">
    <source>
        <dbReference type="EMBL" id="HIZ32319.1"/>
    </source>
</evidence>
<dbReference type="InterPro" id="IPR005902">
    <property type="entry name" value="HU_DNA-bd_put"/>
</dbReference>
<dbReference type="GO" id="GO:0003677">
    <property type="term" value="F:DNA binding"/>
    <property type="evidence" value="ECO:0007669"/>
    <property type="project" value="UniProtKB-KW"/>
</dbReference>
<protein>
    <submittedName>
        <fullName evidence="3">HU family DNA-binding protein</fullName>
    </submittedName>
</protein>
<gene>
    <name evidence="3" type="ORF">H9814_02060</name>
</gene>
<proteinExistence type="predicted"/>
<dbReference type="InterPro" id="IPR041607">
    <property type="entry name" value="HU-HIG"/>
</dbReference>
<accession>A0A9D2J1I6</accession>